<keyword evidence="1" id="KW-1133">Transmembrane helix</keyword>
<feature type="transmembrane region" description="Helical" evidence="1">
    <location>
        <begin position="83"/>
        <end position="108"/>
    </location>
</feature>
<accession>A0A0F9W3V3</accession>
<dbReference type="EMBL" id="LAZR01000002">
    <property type="protein sequence ID" value="KKO11971.1"/>
    <property type="molecule type" value="Genomic_DNA"/>
</dbReference>
<evidence type="ECO:0000256" key="1">
    <source>
        <dbReference type="SAM" id="Phobius"/>
    </source>
</evidence>
<feature type="transmembrane region" description="Helical" evidence="1">
    <location>
        <begin position="52"/>
        <end position="71"/>
    </location>
</feature>
<proteinExistence type="predicted"/>
<reference evidence="2" key="1">
    <citation type="journal article" date="2015" name="Nature">
        <title>Complex archaea that bridge the gap between prokaryotes and eukaryotes.</title>
        <authorList>
            <person name="Spang A."/>
            <person name="Saw J.H."/>
            <person name="Jorgensen S.L."/>
            <person name="Zaremba-Niedzwiedzka K."/>
            <person name="Martijn J."/>
            <person name="Lind A.E."/>
            <person name="van Eijk R."/>
            <person name="Schleper C."/>
            <person name="Guy L."/>
            <person name="Ettema T.J."/>
        </authorList>
    </citation>
    <scope>NUCLEOTIDE SEQUENCE</scope>
</reference>
<gene>
    <name evidence="2" type="ORF">LCGC14_0014750</name>
</gene>
<protein>
    <submittedName>
        <fullName evidence="2">Uncharacterized protein</fullName>
    </submittedName>
</protein>
<comment type="caution">
    <text evidence="2">The sequence shown here is derived from an EMBL/GenBank/DDBJ whole genome shotgun (WGS) entry which is preliminary data.</text>
</comment>
<keyword evidence="1" id="KW-0812">Transmembrane</keyword>
<evidence type="ECO:0000313" key="2">
    <source>
        <dbReference type="EMBL" id="KKO11971.1"/>
    </source>
</evidence>
<organism evidence="2">
    <name type="scientific">marine sediment metagenome</name>
    <dbReference type="NCBI Taxonomy" id="412755"/>
    <lineage>
        <taxon>unclassified sequences</taxon>
        <taxon>metagenomes</taxon>
        <taxon>ecological metagenomes</taxon>
    </lineage>
</organism>
<name>A0A0F9W3V3_9ZZZZ</name>
<keyword evidence="1" id="KW-0472">Membrane</keyword>
<sequence>MSEQPDDTKLADDPLYAGLKPVIYGENCPRVEVPDLKDGQPHWLVRAKTIRLLWWLFSGILALTVLAQLFIDVHDYFTVDGWFAFYAIFGFVSCLGMVIFAKVLGLFLKRPDTYYDDL</sequence>
<dbReference type="AlphaFoldDB" id="A0A0F9W3V3"/>